<feature type="chain" id="PRO_5036222391" evidence="1">
    <location>
        <begin position="23"/>
        <end position="81"/>
    </location>
</feature>
<name>A0A813MUZ2_9BILA</name>
<dbReference type="InterPro" id="IPR011061">
    <property type="entry name" value="Hirudin/antistatin"/>
</dbReference>
<evidence type="ECO:0000256" key="1">
    <source>
        <dbReference type="SAM" id="SignalP"/>
    </source>
</evidence>
<feature type="signal peptide" evidence="1">
    <location>
        <begin position="1"/>
        <end position="22"/>
    </location>
</feature>
<sequence>MRTQIIAIIVSLLVCATFLVSAKPAASVGEQHRAISFPNIFQLQNPFCASMLCFAPCNCGSHLDSRGCSTCSCLPCDGAWW</sequence>
<reference evidence="2" key="1">
    <citation type="submission" date="2021-02" db="EMBL/GenBank/DDBJ databases">
        <authorList>
            <person name="Nowell W R."/>
        </authorList>
    </citation>
    <scope>NUCLEOTIDE SEQUENCE</scope>
</reference>
<organism evidence="2 5">
    <name type="scientific">Adineta steineri</name>
    <dbReference type="NCBI Taxonomy" id="433720"/>
    <lineage>
        <taxon>Eukaryota</taxon>
        <taxon>Metazoa</taxon>
        <taxon>Spiralia</taxon>
        <taxon>Gnathifera</taxon>
        <taxon>Rotifera</taxon>
        <taxon>Eurotatoria</taxon>
        <taxon>Bdelloidea</taxon>
        <taxon>Adinetida</taxon>
        <taxon>Adinetidae</taxon>
        <taxon>Adineta</taxon>
    </lineage>
</organism>
<dbReference type="SUPFAM" id="SSF57262">
    <property type="entry name" value="Leech antihemostatic proteins"/>
    <property type="match status" value="1"/>
</dbReference>
<dbReference type="Proteomes" id="UP000663832">
    <property type="component" value="Unassembled WGS sequence"/>
</dbReference>
<protein>
    <submittedName>
        <fullName evidence="2">Uncharacterized protein</fullName>
    </submittedName>
</protein>
<keyword evidence="1" id="KW-0732">Signal</keyword>
<proteinExistence type="predicted"/>
<accession>A0A813MUZ2</accession>
<dbReference type="Proteomes" id="UP000663877">
    <property type="component" value="Unassembled WGS sequence"/>
</dbReference>
<keyword evidence="4" id="KW-1185">Reference proteome</keyword>
<evidence type="ECO:0000313" key="2">
    <source>
        <dbReference type="EMBL" id="CAF0728735.1"/>
    </source>
</evidence>
<dbReference type="EMBL" id="CAJNOM010000014">
    <property type="protein sequence ID" value="CAF0794833.1"/>
    <property type="molecule type" value="Genomic_DNA"/>
</dbReference>
<dbReference type="OrthoDB" id="10323832at2759"/>
<dbReference type="EMBL" id="CAJNOI010000002">
    <property type="protein sequence ID" value="CAF0728735.1"/>
    <property type="molecule type" value="Genomic_DNA"/>
</dbReference>
<evidence type="ECO:0000313" key="3">
    <source>
        <dbReference type="EMBL" id="CAF0794833.1"/>
    </source>
</evidence>
<dbReference type="AlphaFoldDB" id="A0A813MUZ2"/>
<dbReference type="GO" id="GO:0004857">
    <property type="term" value="F:enzyme inhibitor activity"/>
    <property type="evidence" value="ECO:0007669"/>
    <property type="project" value="InterPro"/>
</dbReference>
<comment type="caution">
    <text evidence="2">The sequence shown here is derived from an EMBL/GenBank/DDBJ whole genome shotgun (WGS) entry which is preliminary data.</text>
</comment>
<gene>
    <name evidence="2" type="ORF">BJG266_LOCUS1007</name>
    <name evidence="3" type="ORF">QVE165_LOCUS3898</name>
</gene>
<evidence type="ECO:0000313" key="5">
    <source>
        <dbReference type="Proteomes" id="UP000663877"/>
    </source>
</evidence>
<evidence type="ECO:0000313" key="4">
    <source>
        <dbReference type="Proteomes" id="UP000663832"/>
    </source>
</evidence>